<dbReference type="GO" id="GO:0042597">
    <property type="term" value="C:periplasmic space"/>
    <property type="evidence" value="ECO:0007669"/>
    <property type="project" value="InterPro"/>
</dbReference>
<keyword evidence="2" id="KW-0456">Lyase</keyword>
<feature type="chain" id="PRO_5025378964" description="Alginate lyase domain-containing protein" evidence="3">
    <location>
        <begin position="32"/>
        <end position="349"/>
    </location>
</feature>
<keyword evidence="1 3" id="KW-0732">Signal</keyword>
<dbReference type="Pfam" id="PF05426">
    <property type="entry name" value="Alginate_lyase"/>
    <property type="match status" value="1"/>
</dbReference>
<dbReference type="RefSeq" id="WP_158979296.1">
    <property type="nucleotide sequence ID" value="NZ_WSFO01000005.1"/>
</dbReference>
<evidence type="ECO:0000256" key="1">
    <source>
        <dbReference type="ARBA" id="ARBA00022729"/>
    </source>
</evidence>
<feature type="signal peptide" evidence="3">
    <location>
        <begin position="1"/>
        <end position="31"/>
    </location>
</feature>
<dbReference type="InterPro" id="IPR008929">
    <property type="entry name" value="Chondroitin_lyas"/>
</dbReference>
<dbReference type="EMBL" id="WSFO01000005">
    <property type="protein sequence ID" value="KAE9630072.1"/>
    <property type="molecule type" value="Genomic_DNA"/>
</dbReference>
<sequence>MGSNALKGFETGALFIGLSFAVLFGAGAAAAQDTSTCAPAPSPIQSLSVQSRYEGSDASRATLNKDAQAKAEISLKPLDDFLRDLAEGLETLLKSEMSQRPDQADCLIRQLAVWAEADALSDLSTQTAQLTIGARLAGLAIVTGQAAQFATDEQGLETVGVWLSRRVGEQMKFWEQAPKGAASGNLRAWAGLAATATAELGNDIVMRSWAIWSTTYVLCSANPDGSLPQEMTRGKFALHYQLYALAPLVTSVLLLEQQGTPIADQCDQALKRAVHFALSDLEDGAQTEAMTGQVQSFFDGSAELGKHHLAWLEAYLTLTSDPMAEDFAAPRRPLSFSKLGGNQTLIWDR</sequence>
<accession>A0A6A4RJ64</accession>
<proteinExistence type="predicted"/>
<evidence type="ECO:0000256" key="3">
    <source>
        <dbReference type="SAM" id="SignalP"/>
    </source>
</evidence>
<evidence type="ECO:0000313" key="5">
    <source>
        <dbReference type="EMBL" id="KAE9630072.1"/>
    </source>
</evidence>
<evidence type="ECO:0000259" key="4">
    <source>
        <dbReference type="Pfam" id="PF05426"/>
    </source>
</evidence>
<gene>
    <name evidence="5" type="ORF">GP644_10320</name>
</gene>
<dbReference type="Gene3D" id="1.50.10.100">
    <property type="entry name" value="Chondroitin AC/alginate lyase"/>
    <property type="match status" value="1"/>
</dbReference>
<evidence type="ECO:0000313" key="6">
    <source>
        <dbReference type="Proteomes" id="UP000441586"/>
    </source>
</evidence>
<dbReference type="Proteomes" id="UP000441586">
    <property type="component" value="Unassembled WGS sequence"/>
</dbReference>
<feature type="domain" description="Alginate lyase" evidence="4">
    <location>
        <begin position="150"/>
        <end position="283"/>
    </location>
</feature>
<dbReference type="InterPro" id="IPR008397">
    <property type="entry name" value="Alginate_lyase_dom"/>
</dbReference>
<evidence type="ECO:0000256" key="2">
    <source>
        <dbReference type="ARBA" id="ARBA00023239"/>
    </source>
</evidence>
<organism evidence="5 6">
    <name type="scientific">Parasedimentitalea maritima</name>
    <dbReference type="NCBI Taxonomy" id="2578117"/>
    <lineage>
        <taxon>Bacteria</taxon>
        <taxon>Pseudomonadati</taxon>
        <taxon>Pseudomonadota</taxon>
        <taxon>Alphaproteobacteria</taxon>
        <taxon>Rhodobacterales</taxon>
        <taxon>Paracoccaceae</taxon>
        <taxon>Parasedimentitalea</taxon>
    </lineage>
</organism>
<dbReference type="AlphaFoldDB" id="A0A6A4RJ64"/>
<name>A0A6A4RJ64_9RHOB</name>
<protein>
    <recommendedName>
        <fullName evidence="4">Alginate lyase domain-containing protein</fullName>
    </recommendedName>
</protein>
<comment type="caution">
    <text evidence="5">The sequence shown here is derived from an EMBL/GenBank/DDBJ whole genome shotgun (WGS) entry which is preliminary data.</text>
</comment>
<dbReference type="GO" id="GO:0016829">
    <property type="term" value="F:lyase activity"/>
    <property type="evidence" value="ECO:0007669"/>
    <property type="project" value="UniProtKB-KW"/>
</dbReference>
<reference evidence="5 6" key="1">
    <citation type="submission" date="2019-12" db="EMBL/GenBank/DDBJ databases">
        <authorList>
            <person name="Zhang Y.-J."/>
        </authorList>
    </citation>
    <scope>NUCLEOTIDE SEQUENCE [LARGE SCALE GENOMIC DNA]</scope>
    <source>
        <strain evidence="5 6">H18S-6</strain>
    </source>
</reference>
<dbReference type="SUPFAM" id="SSF48230">
    <property type="entry name" value="Chondroitin AC/alginate lyase"/>
    <property type="match status" value="1"/>
</dbReference>